<dbReference type="PANTHER" id="PTHR47208">
    <property type="entry name" value="OS02G0174800 PROTEIN"/>
    <property type="match status" value="1"/>
</dbReference>
<dbReference type="InterPro" id="IPR044604">
    <property type="entry name" value="FLZ12/13/14"/>
</dbReference>
<dbReference type="GO" id="GO:0008270">
    <property type="term" value="F:zinc ion binding"/>
    <property type="evidence" value="ECO:0007669"/>
    <property type="project" value="UniProtKB-KW"/>
</dbReference>
<dbReference type="EMBL" id="CABITT030000001">
    <property type="protein sequence ID" value="VVA91843.1"/>
    <property type="molecule type" value="Genomic_DNA"/>
</dbReference>
<name>A0A565ASH0_9BRAS</name>
<evidence type="ECO:0000259" key="6">
    <source>
        <dbReference type="PROSITE" id="PS51795"/>
    </source>
</evidence>
<dbReference type="OrthoDB" id="1932717at2759"/>
<feature type="zinc finger region" description="FLZ-type" evidence="4">
    <location>
        <begin position="144"/>
        <end position="187"/>
    </location>
</feature>
<organism evidence="7 8">
    <name type="scientific">Arabis nemorensis</name>
    <dbReference type="NCBI Taxonomy" id="586526"/>
    <lineage>
        <taxon>Eukaryota</taxon>
        <taxon>Viridiplantae</taxon>
        <taxon>Streptophyta</taxon>
        <taxon>Embryophyta</taxon>
        <taxon>Tracheophyta</taxon>
        <taxon>Spermatophyta</taxon>
        <taxon>Magnoliopsida</taxon>
        <taxon>eudicotyledons</taxon>
        <taxon>Gunneridae</taxon>
        <taxon>Pentapetalae</taxon>
        <taxon>rosids</taxon>
        <taxon>malvids</taxon>
        <taxon>Brassicales</taxon>
        <taxon>Brassicaceae</taxon>
        <taxon>Arabideae</taxon>
        <taxon>Arabis</taxon>
    </lineage>
</organism>
<dbReference type="PANTHER" id="PTHR47208:SF13">
    <property type="entry name" value="FLZ-TYPE DOMAIN-CONTAINING PROTEIN"/>
    <property type="match status" value="1"/>
</dbReference>
<gene>
    <name evidence="7" type="ORF">ANE_LOCUS2288</name>
</gene>
<reference evidence="7" key="1">
    <citation type="submission" date="2019-07" db="EMBL/GenBank/DDBJ databases">
        <authorList>
            <person name="Dittberner H."/>
        </authorList>
    </citation>
    <scope>NUCLEOTIDE SEQUENCE [LARGE SCALE GENOMIC DNA]</scope>
</reference>
<proteinExistence type="inferred from homology"/>
<evidence type="ECO:0000256" key="1">
    <source>
        <dbReference type="ARBA" id="ARBA00009374"/>
    </source>
</evidence>
<evidence type="ECO:0000256" key="3">
    <source>
        <dbReference type="ARBA" id="ARBA00022771"/>
    </source>
</evidence>
<evidence type="ECO:0000313" key="7">
    <source>
        <dbReference type="EMBL" id="VVA91843.1"/>
    </source>
</evidence>
<feature type="region of interest" description="Disordered" evidence="5">
    <location>
        <begin position="1"/>
        <end position="25"/>
    </location>
</feature>
<evidence type="ECO:0000256" key="2">
    <source>
        <dbReference type="ARBA" id="ARBA00022723"/>
    </source>
</evidence>
<keyword evidence="2" id="KW-0479">Metal-binding</keyword>
<dbReference type="InterPro" id="IPR007650">
    <property type="entry name" value="Zf-FLZ_dom"/>
</dbReference>
<accession>A0A565ASH0</accession>
<feature type="compositionally biased region" description="Polar residues" evidence="5">
    <location>
        <begin position="8"/>
        <end position="17"/>
    </location>
</feature>
<sequence length="215" mass="24039">MVVPGNRSVISPGNFTATPRRRSPLDMKFPSRGNFNNGGIGLGIVAALEKSTIRINQHEISSPVCSGSNRTDPVHSNRRFRFSPVVEIDDLSEEYTCVTNRDGMNKVYYNEDEFEFRKNLSVGDRPSDKPIEESPAKKKEVFRDSLSSCCLCEKKLKGKDIYMYKGDKGFCSEECRSVRIMEDNLKVQRKSTSVEVLSSPYTGGQISSAGIFVIC</sequence>
<evidence type="ECO:0000313" key="8">
    <source>
        <dbReference type="Proteomes" id="UP000489600"/>
    </source>
</evidence>
<evidence type="ECO:0000256" key="5">
    <source>
        <dbReference type="SAM" id="MobiDB-lite"/>
    </source>
</evidence>
<keyword evidence="3" id="KW-0863">Zinc-finger</keyword>
<comment type="similarity">
    <text evidence="1">Belongs to the FLZ family.</text>
</comment>
<comment type="caution">
    <text evidence="7">The sequence shown here is derived from an EMBL/GenBank/DDBJ whole genome shotgun (WGS) entry which is preliminary data.</text>
</comment>
<dbReference type="PROSITE" id="PS51795">
    <property type="entry name" value="ZF_FLZ"/>
    <property type="match status" value="1"/>
</dbReference>
<evidence type="ECO:0000256" key="4">
    <source>
        <dbReference type="PROSITE-ProRule" id="PRU01131"/>
    </source>
</evidence>
<feature type="domain" description="FLZ-type" evidence="6">
    <location>
        <begin position="144"/>
        <end position="187"/>
    </location>
</feature>
<dbReference type="AlphaFoldDB" id="A0A565ASH0"/>
<keyword evidence="3" id="KW-0862">Zinc</keyword>
<dbReference type="Pfam" id="PF04570">
    <property type="entry name" value="zf-FLZ"/>
    <property type="match status" value="1"/>
</dbReference>
<protein>
    <recommendedName>
        <fullName evidence="6">FLZ-type domain-containing protein</fullName>
    </recommendedName>
</protein>
<keyword evidence="8" id="KW-1185">Reference proteome</keyword>
<dbReference type="Proteomes" id="UP000489600">
    <property type="component" value="Unassembled WGS sequence"/>
</dbReference>